<evidence type="ECO:0000313" key="6">
    <source>
        <dbReference type="EMBL" id="RVU36473.1"/>
    </source>
</evidence>
<keyword evidence="4" id="KW-0804">Transcription</keyword>
<dbReference type="PROSITE" id="PS50931">
    <property type="entry name" value="HTH_LYSR"/>
    <property type="match status" value="1"/>
</dbReference>
<protein>
    <submittedName>
        <fullName evidence="6">LysR family transcriptional regulator</fullName>
    </submittedName>
</protein>
<dbReference type="EMBL" id="SADE01000002">
    <property type="protein sequence ID" value="RVU36473.1"/>
    <property type="molecule type" value="Genomic_DNA"/>
</dbReference>
<dbReference type="InterPro" id="IPR005119">
    <property type="entry name" value="LysR_subst-bd"/>
</dbReference>
<dbReference type="InterPro" id="IPR000847">
    <property type="entry name" value="LysR_HTH_N"/>
</dbReference>
<dbReference type="GO" id="GO:0006351">
    <property type="term" value="P:DNA-templated transcription"/>
    <property type="evidence" value="ECO:0007669"/>
    <property type="project" value="TreeGrafter"/>
</dbReference>
<reference evidence="7" key="1">
    <citation type="submission" date="2019-01" db="EMBL/GenBank/DDBJ databases">
        <title>Gri0909 isolated from a small marine red alga.</title>
        <authorList>
            <person name="Kim J."/>
            <person name="Jeong S.E."/>
            <person name="Jeon C.O."/>
        </authorList>
    </citation>
    <scope>NUCLEOTIDE SEQUENCE [LARGE SCALE GENOMIC DNA]</scope>
    <source>
        <strain evidence="7">Gri0909</strain>
    </source>
</reference>
<comment type="similarity">
    <text evidence="1">Belongs to the LysR transcriptional regulatory family.</text>
</comment>
<dbReference type="SUPFAM" id="SSF53850">
    <property type="entry name" value="Periplasmic binding protein-like II"/>
    <property type="match status" value="1"/>
</dbReference>
<comment type="caution">
    <text evidence="6">The sequence shown here is derived from an EMBL/GenBank/DDBJ whole genome shotgun (WGS) entry which is preliminary data.</text>
</comment>
<dbReference type="RefSeq" id="WP_127765949.1">
    <property type="nucleotide sequence ID" value="NZ_SADE01000002.1"/>
</dbReference>
<dbReference type="GO" id="GO:0003700">
    <property type="term" value="F:DNA-binding transcription factor activity"/>
    <property type="evidence" value="ECO:0007669"/>
    <property type="project" value="InterPro"/>
</dbReference>
<feature type="domain" description="HTH lysR-type" evidence="5">
    <location>
        <begin position="16"/>
        <end position="73"/>
    </location>
</feature>
<dbReference type="InterPro" id="IPR036388">
    <property type="entry name" value="WH-like_DNA-bd_sf"/>
</dbReference>
<dbReference type="Proteomes" id="UP000287447">
    <property type="component" value="Unassembled WGS sequence"/>
</dbReference>
<gene>
    <name evidence="6" type="ORF">EOI86_14865</name>
</gene>
<evidence type="ECO:0000259" key="5">
    <source>
        <dbReference type="PROSITE" id="PS50931"/>
    </source>
</evidence>
<dbReference type="SUPFAM" id="SSF46785">
    <property type="entry name" value="Winged helix' DNA-binding domain"/>
    <property type="match status" value="1"/>
</dbReference>
<dbReference type="PANTHER" id="PTHR30537">
    <property type="entry name" value="HTH-TYPE TRANSCRIPTIONAL REGULATOR"/>
    <property type="match status" value="1"/>
</dbReference>
<organism evidence="6 7">
    <name type="scientific">Hwanghaeella grinnelliae</name>
    <dbReference type="NCBI Taxonomy" id="2500179"/>
    <lineage>
        <taxon>Bacteria</taxon>
        <taxon>Pseudomonadati</taxon>
        <taxon>Pseudomonadota</taxon>
        <taxon>Alphaproteobacteria</taxon>
        <taxon>Rhodospirillales</taxon>
        <taxon>Rhodospirillaceae</taxon>
        <taxon>Hwanghaeella</taxon>
    </lineage>
</organism>
<evidence type="ECO:0000256" key="3">
    <source>
        <dbReference type="ARBA" id="ARBA00023125"/>
    </source>
</evidence>
<dbReference type="Pfam" id="PF00126">
    <property type="entry name" value="HTH_1"/>
    <property type="match status" value="1"/>
</dbReference>
<dbReference type="FunFam" id="1.10.10.10:FF:000001">
    <property type="entry name" value="LysR family transcriptional regulator"/>
    <property type="match status" value="1"/>
</dbReference>
<evidence type="ECO:0000256" key="1">
    <source>
        <dbReference type="ARBA" id="ARBA00009437"/>
    </source>
</evidence>
<dbReference type="InterPro" id="IPR036390">
    <property type="entry name" value="WH_DNA-bd_sf"/>
</dbReference>
<evidence type="ECO:0000256" key="2">
    <source>
        <dbReference type="ARBA" id="ARBA00023015"/>
    </source>
</evidence>
<accession>A0A437QPL8</accession>
<dbReference type="CDD" id="cd08422">
    <property type="entry name" value="PBP2_CrgA_like"/>
    <property type="match status" value="1"/>
</dbReference>
<evidence type="ECO:0000256" key="4">
    <source>
        <dbReference type="ARBA" id="ARBA00023163"/>
    </source>
</evidence>
<dbReference type="InterPro" id="IPR058163">
    <property type="entry name" value="LysR-type_TF_proteobact-type"/>
</dbReference>
<keyword evidence="7" id="KW-1185">Reference proteome</keyword>
<sequence length="308" mass="34152">MTSPKIPDRQSGAYDIDISALRIFVAIAETGSFVGGAKVVGLTRSAAGKGMARLERHLGTRLFHRTTRQVSLTTDGQTFYERCVQILQDLEEAEASVMKGAPAPHGTLRVTVSEAYGRIVLIPFLKSFLQTWPNLKIEVNFTDRLVDLVEEGFDLGIRVGRSFEGAQLIARVINRTRPHLYASPAYINEKGVPSDLLDLGGHQRLIYGSNAADSLWTLIDPDGKTISIDTPSQIRFSSGDAIRSATIEGMGIGFLPGFLVEKDVEENRLVRLFPNHAGEEICIHAIYPSRRYFPARVRLFLDSFLEYL</sequence>
<proteinExistence type="inferred from homology"/>
<evidence type="ECO:0000313" key="7">
    <source>
        <dbReference type="Proteomes" id="UP000287447"/>
    </source>
</evidence>
<dbReference type="Gene3D" id="3.40.190.290">
    <property type="match status" value="1"/>
</dbReference>
<dbReference type="PANTHER" id="PTHR30537:SF5">
    <property type="entry name" value="HTH-TYPE TRANSCRIPTIONAL ACTIVATOR TTDR-RELATED"/>
    <property type="match status" value="1"/>
</dbReference>
<dbReference type="Gene3D" id="1.10.10.10">
    <property type="entry name" value="Winged helix-like DNA-binding domain superfamily/Winged helix DNA-binding domain"/>
    <property type="match status" value="1"/>
</dbReference>
<dbReference type="AlphaFoldDB" id="A0A437QPL8"/>
<keyword evidence="3" id="KW-0238">DNA-binding</keyword>
<name>A0A437QPL8_9PROT</name>
<dbReference type="GO" id="GO:0043565">
    <property type="term" value="F:sequence-specific DNA binding"/>
    <property type="evidence" value="ECO:0007669"/>
    <property type="project" value="TreeGrafter"/>
</dbReference>
<keyword evidence="2" id="KW-0805">Transcription regulation</keyword>
<dbReference type="OrthoDB" id="9812435at2"/>
<dbReference type="Pfam" id="PF03466">
    <property type="entry name" value="LysR_substrate"/>
    <property type="match status" value="1"/>
</dbReference>